<dbReference type="Proteomes" id="UP000324974">
    <property type="component" value="Chromosome"/>
</dbReference>
<proteinExistence type="predicted"/>
<evidence type="ECO:0000313" key="2">
    <source>
        <dbReference type="Proteomes" id="UP000324974"/>
    </source>
</evidence>
<reference evidence="2" key="1">
    <citation type="submission" date="2019-08" db="EMBL/GenBank/DDBJ databases">
        <title>Limnoglobus roseus gen. nov., sp. nov., a novel freshwater planctomycete with a giant genome from the family Gemmataceae.</title>
        <authorList>
            <person name="Kulichevskaya I.S."/>
            <person name="Naumoff D.G."/>
            <person name="Miroshnikov K."/>
            <person name="Ivanova A."/>
            <person name="Philippov D.A."/>
            <person name="Hakobyan A."/>
            <person name="Rijpstra I.C."/>
            <person name="Sinninghe Damste J.S."/>
            <person name="Liesack W."/>
            <person name="Dedysh S.N."/>
        </authorList>
    </citation>
    <scope>NUCLEOTIDE SEQUENCE [LARGE SCALE GENOMIC DNA]</scope>
    <source>
        <strain evidence="2">PX52</strain>
    </source>
</reference>
<dbReference type="RefSeq" id="WP_149112780.1">
    <property type="nucleotide sequence ID" value="NZ_CP042425.1"/>
</dbReference>
<organism evidence="1 2">
    <name type="scientific">Limnoglobus roseus</name>
    <dbReference type="NCBI Taxonomy" id="2598579"/>
    <lineage>
        <taxon>Bacteria</taxon>
        <taxon>Pseudomonadati</taxon>
        <taxon>Planctomycetota</taxon>
        <taxon>Planctomycetia</taxon>
        <taxon>Gemmatales</taxon>
        <taxon>Gemmataceae</taxon>
        <taxon>Limnoglobus</taxon>
    </lineage>
</organism>
<keyword evidence="2" id="KW-1185">Reference proteome</keyword>
<dbReference type="KEGG" id="lrs:PX52LOC_05275"/>
<evidence type="ECO:0000313" key="1">
    <source>
        <dbReference type="EMBL" id="QEL18257.1"/>
    </source>
</evidence>
<dbReference type="EMBL" id="CP042425">
    <property type="protein sequence ID" value="QEL18257.1"/>
    <property type="molecule type" value="Genomic_DNA"/>
</dbReference>
<protein>
    <submittedName>
        <fullName evidence="1">Uncharacterized protein</fullName>
    </submittedName>
</protein>
<accession>A0A5C1AJB3</accession>
<dbReference type="AlphaFoldDB" id="A0A5C1AJB3"/>
<name>A0A5C1AJB3_9BACT</name>
<gene>
    <name evidence="1" type="ORF">PX52LOC_05275</name>
</gene>
<sequence>MKSLLPRLFAAALAAGAVLYVTRAYAEYGQFSRELQVNDAEGESLDYRTRARYLEVSERLRQRAAADVNQQVVAVRTER</sequence>